<reference evidence="5 6" key="1">
    <citation type="submission" date="2023-09" db="EMBL/GenBank/DDBJ databases">
        <title>Genomes of two closely related lineages of the louse Polyplax serrata with different host specificities.</title>
        <authorList>
            <person name="Martinu J."/>
            <person name="Tarabai H."/>
            <person name="Stefka J."/>
            <person name="Hypsa V."/>
        </authorList>
    </citation>
    <scope>NUCLEOTIDE SEQUENCE [LARGE SCALE GENOMIC DNA]</scope>
    <source>
        <strain evidence="5">98ZLc_SE</strain>
    </source>
</reference>
<dbReference type="PANTHER" id="PTHR24300:SF403">
    <property type="entry name" value="CYTOCHROME P450 306A1"/>
    <property type="match status" value="1"/>
</dbReference>
<accession>A0ABR1B8C1</accession>
<comment type="similarity">
    <text evidence="1">Belongs to the cytochrome P450 family.</text>
</comment>
<keyword evidence="6" id="KW-1185">Reference proteome</keyword>
<dbReference type="PRINTS" id="PR00463">
    <property type="entry name" value="EP450I"/>
</dbReference>
<dbReference type="Pfam" id="PF00067">
    <property type="entry name" value="p450"/>
    <property type="match status" value="1"/>
</dbReference>
<keyword evidence="4" id="KW-0560">Oxidoreductase</keyword>
<organism evidence="5 6">
    <name type="scientific">Polyplax serrata</name>
    <name type="common">Common mouse louse</name>
    <dbReference type="NCBI Taxonomy" id="468196"/>
    <lineage>
        <taxon>Eukaryota</taxon>
        <taxon>Metazoa</taxon>
        <taxon>Ecdysozoa</taxon>
        <taxon>Arthropoda</taxon>
        <taxon>Hexapoda</taxon>
        <taxon>Insecta</taxon>
        <taxon>Pterygota</taxon>
        <taxon>Neoptera</taxon>
        <taxon>Paraneoptera</taxon>
        <taxon>Psocodea</taxon>
        <taxon>Troctomorpha</taxon>
        <taxon>Phthiraptera</taxon>
        <taxon>Anoplura</taxon>
        <taxon>Polyplacidae</taxon>
        <taxon>Polyplax</taxon>
    </lineage>
</organism>
<dbReference type="PRINTS" id="PR00385">
    <property type="entry name" value="P450"/>
</dbReference>
<dbReference type="EMBL" id="JAWJWF010000002">
    <property type="protein sequence ID" value="KAK6637962.1"/>
    <property type="molecule type" value="Genomic_DNA"/>
</dbReference>
<gene>
    <name evidence="5" type="ORF">RUM44_008385</name>
</gene>
<proteinExistence type="inferred from homology"/>
<evidence type="ECO:0000256" key="3">
    <source>
        <dbReference type="ARBA" id="ARBA00023004"/>
    </source>
</evidence>
<keyword evidence="2" id="KW-0479">Metal-binding</keyword>
<evidence type="ECO:0000313" key="5">
    <source>
        <dbReference type="EMBL" id="KAK6637962.1"/>
    </source>
</evidence>
<protein>
    <recommendedName>
        <fullName evidence="7">Cytochrome P450</fullName>
    </recommendedName>
</protein>
<keyword evidence="3" id="KW-0408">Iron</keyword>
<comment type="caution">
    <text evidence="5">The sequence shown here is derived from an EMBL/GenBank/DDBJ whole genome shotgun (WGS) entry which is preliminary data.</text>
</comment>
<sequence>MESDVRNGIWEMMEKIKSKEGEPVDLEGFLMHSIGNVVFNLVFGKTWNDDDETWRKLMSLQEEGTKLIGVAGPINFLPILRFLPKFKKIIRYIETGIVYSHDIYQKILEDFKRDLPPGGGFDENTSGETHFLGAFHRKMVEMKNERSFYTLEQFNYLMADLWGAGVDTTMTTLRWFFLYVAHYQNVQLKIQKEMDDVLNDKDLRLEDVPSLPYLQASISEAQRLRSVTPLGIPHGTLQRYYQDTVLDGYHIPKGTMIVPLQWAIHMSPTYHKNPGTYDPSRFLDDEGKYSKPEAFIPFQTGKRICLGEDYAKTLLYLYGGTILQNFNLSLETDPDFTGEVGITLTPKPHRIIFSCRK</sequence>
<dbReference type="InterPro" id="IPR036396">
    <property type="entry name" value="Cyt_P450_sf"/>
</dbReference>
<evidence type="ECO:0008006" key="7">
    <source>
        <dbReference type="Google" id="ProtNLM"/>
    </source>
</evidence>
<dbReference type="PANTHER" id="PTHR24300">
    <property type="entry name" value="CYTOCHROME P450 508A4-RELATED"/>
    <property type="match status" value="1"/>
</dbReference>
<dbReference type="InterPro" id="IPR002401">
    <property type="entry name" value="Cyt_P450_E_grp-I"/>
</dbReference>
<dbReference type="InterPro" id="IPR001128">
    <property type="entry name" value="Cyt_P450"/>
</dbReference>
<evidence type="ECO:0000256" key="1">
    <source>
        <dbReference type="ARBA" id="ARBA00010617"/>
    </source>
</evidence>
<dbReference type="SUPFAM" id="SSF48264">
    <property type="entry name" value="Cytochrome P450"/>
    <property type="match status" value="1"/>
</dbReference>
<evidence type="ECO:0000256" key="2">
    <source>
        <dbReference type="ARBA" id="ARBA00022723"/>
    </source>
</evidence>
<keyword evidence="4" id="KW-0503">Monooxygenase</keyword>
<dbReference type="Gene3D" id="1.10.630.10">
    <property type="entry name" value="Cytochrome P450"/>
    <property type="match status" value="1"/>
</dbReference>
<evidence type="ECO:0000313" key="6">
    <source>
        <dbReference type="Proteomes" id="UP001359485"/>
    </source>
</evidence>
<dbReference type="InterPro" id="IPR050182">
    <property type="entry name" value="Cytochrome_P450_fam2"/>
</dbReference>
<name>A0ABR1B8C1_POLSC</name>
<evidence type="ECO:0000256" key="4">
    <source>
        <dbReference type="ARBA" id="ARBA00023033"/>
    </source>
</evidence>
<dbReference type="Proteomes" id="UP001359485">
    <property type="component" value="Unassembled WGS sequence"/>
</dbReference>